<reference evidence="1 2" key="1">
    <citation type="submission" date="2013-04" db="EMBL/GenBank/DDBJ databases">
        <authorList>
            <person name="Weinstock G."/>
            <person name="Sodergren E."/>
            <person name="Lobos E.A."/>
            <person name="Fulton L."/>
            <person name="Fulton R."/>
            <person name="Courtney L."/>
            <person name="Fronick C."/>
            <person name="O'Laughlin M."/>
            <person name="Godfrey J."/>
            <person name="Wilson R.M."/>
            <person name="Miner T."/>
            <person name="Farmer C."/>
            <person name="Delehaunty K."/>
            <person name="Cordes M."/>
            <person name="Minx P."/>
            <person name="Tomlinson C."/>
            <person name="Chen J."/>
            <person name="Wollam A."/>
            <person name="Pepin K.H."/>
            <person name="Palsikar V.B."/>
            <person name="Zhang X."/>
            <person name="Suruliraj S."/>
            <person name="Perna N.T."/>
            <person name="Plunkett G."/>
            <person name="Warren W."/>
            <person name="Mitreva M."/>
            <person name="Mardis E.R."/>
            <person name="Wilson R.K."/>
        </authorList>
    </citation>
    <scope>NUCLEOTIDE SEQUENCE [LARGE SCALE GENOMIC DNA]</scope>
    <source>
        <strain evidence="1 2">DSM 4568</strain>
    </source>
</reference>
<dbReference type="HOGENOM" id="CLU_2258680_0_0_6"/>
<protein>
    <submittedName>
        <fullName evidence="1">Uncharacterized protein</fullName>
    </submittedName>
</protein>
<dbReference type="EMBL" id="ATDT01000004">
    <property type="protein sequence ID" value="EPF20119.1"/>
    <property type="molecule type" value="Genomic_DNA"/>
</dbReference>
<organism evidence="1 2">
    <name type="scientific">Cedecea davisae DSM 4568</name>
    <dbReference type="NCBI Taxonomy" id="566551"/>
    <lineage>
        <taxon>Bacteria</taxon>
        <taxon>Pseudomonadati</taxon>
        <taxon>Pseudomonadota</taxon>
        <taxon>Gammaproteobacteria</taxon>
        <taxon>Enterobacterales</taxon>
        <taxon>Enterobacteriaceae</taxon>
        <taxon>Cedecea</taxon>
    </lineage>
</organism>
<gene>
    <name evidence="1" type="ORF">HMPREF0201_00719</name>
</gene>
<dbReference type="Proteomes" id="UP000014585">
    <property type="component" value="Unassembled WGS sequence"/>
</dbReference>
<evidence type="ECO:0000313" key="1">
    <source>
        <dbReference type="EMBL" id="EPF20119.1"/>
    </source>
</evidence>
<accession>S3K4X4</accession>
<proteinExistence type="predicted"/>
<name>S3K4X4_9ENTR</name>
<evidence type="ECO:0000313" key="2">
    <source>
        <dbReference type="Proteomes" id="UP000014585"/>
    </source>
</evidence>
<comment type="caution">
    <text evidence="1">The sequence shown here is derived from an EMBL/GenBank/DDBJ whole genome shotgun (WGS) entry which is preliminary data.</text>
</comment>
<sequence>MMDFYTNGLNFMEKIIKISFNYKGNDSEVNYDHIDDGYDQINGVLEYIADICVIPDLIVAGKPGATRKAIGKLNLSAYDVSDVRFQLETGEWVDVEDERLRNV</sequence>
<dbReference type="AlphaFoldDB" id="S3K4X4"/>